<evidence type="ECO:0000256" key="1">
    <source>
        <dbReference type="SAM" id="SignalP"/>
    </source>
</evidence>
<evidence type="ECO:0000313" key="3">
    <source>
        <dbReference type="Proteomes" id="UP001372338"/>
    </source>
</evidence>
<accession>A0AAN9FLB4</accession>
<protein>
    <recommendedName>
        <fullName evidence="4">Secreted protein</fullName>
    </recommendedName>
</protein>
<evidence type="ECO:0008006" key="4">
    <source>
        <dbReference type="Google" id="ProtNLM"/>
    </source>
</evidence>
<keyword evidence="3" id="KW-1185">Reference proteome</keyword>
<feature type="chain" id="PRO_5042960730" description="Secreted protein" evidence="1">
    <location>
        <begin position="29"/>
        <end position="105"/>
    </location>
</feature>
<name>A0AAN9FLB4_CROPI</name>
<sequence>MRLGAELKLTYRSAFLCLLLVVAMPVEYSHVSVSNWFHHSGNAALLLCVVVQKRTPSLSEISLFFSLLNGERFMISPLRCCFFSFSAPTTTLFFFHFQFQQHSSI</sequence>
<proteinExistence type="predicted"/>
<dbReference type="Proteomes" id="UP001372338">
    <property type="component" value="Unassembled WGS sequence"/>
</dbReference>
<organism evidence="2 3">
    <name type="scientific">Crotalaria pallida</name>
    <name type="common">Smooth rattlebox</name>
    <name type="synonym">Crotalaria striata</name>
    <dbReference type="NCBI Taxonomy" id="3830"/>
    <lineage>
        <taxon>Eukaryota</taxon>
        <taxon>Viridiplantae</taxon>
        <taxon>Streptophyta</taxon>
        <taxon>Embryophyta</taxon>
        <taxon>Tracheophyta</taxon>
        <taxon>Spermatophyta</taxon>
        <taxon>Magnoliopsida</taxon>
        <taxon>eudicotyledons</taxon>
        <taxon>Gunneridae</taxon>
        <taxon>Pentapetalae</taxon>
        <taxon>rosids</taxon>
        <taxon>fabids</taxon>
        <taxon>Fabales</taxon>
        <taxon>Fabaceae</taxon>
        <taxon>Papilionoideae</taxon>
        <taxon>50 kb inversion clade</taxon>
        <taxon>genistoids sensu lato</taxon>
        <taxon>core genistoids</taxon>
        <taxon>Crotalarieae</taxon>
        <taxon>Crotalaria</taxon>
    </lineage>
</organism>
<dbReference type="AlphaFoldDB" id="A0AAN9FLB4"/>
<comment type="caution">
    <text evidence="2">The sequence shown here is derived from an EMBL/GenBank/DDBJ whole genome shotgun (WGS) entry which is preliminary data.</text>
</comment>
<reference evidence="2 3" key="1">
    <citation type="submission" date="2024-01" db="EMBL/GenBank/DDBJ databases">
        <title>The genomes of 5 underutilized Papilionoideae crops provide insights into root nodulation and disease resistanc.</title>
        <authorList>
            <person name="Yuan L."/>
        </authorList>
    </citation>
    <scope>NUCLEOTIDE SEQUENCE [LARGE SCALE GENOMIC DNA]</scope>
    <source>
        <strain evidence="2">ZHUSHIDOU_FW_LH</strain>
        <tissue evidence="2">Leaf</tissue>
    </source>
</reference>
<dbReference type="EMBL" id="JAYWIO010000003">
    <property type="protein sequence ID" value="KAK7274738.1"/>
    <property type="molecule type" value="Genomic_DNA"/>
</dbReference>
<feature type="signal peptide" evidence="1">
    <location>
        <begin position="1"/>
        <end position="28"/>
    </location>
</feature>
<evidence type="ECO:0000313" key="2">
    <source>
        <dbReference type="EMBL" id="KAK7274738.1"/>
    </source>
</evidence>
<gene>
    <name evidence="2" type="ORF">RIF29_15836</name>
</gene>
<keyword evidence="1" id="KW-0732">Signal</keyword>